<evidence type="ECO:0000256" key="1">
    <source>
        <dbReference type="ARBA" id="ARBA00001445"/>
    </source>
</evidence>
<dbReference type="Gene3D" id="1.50.10.10">
    <property type="match status" value="1"/>
</dbReference>
<dbReference type="Pfam" id="PF17389">
    <property type="entry name" value="Bac_rhamnosid6H"/>
    <property type="match status" value="1"/>
</dbReference>
<dbReference type="InterPro" id="IPR008928">
    <property type="entry name" value="6-hairpin_glycosidase_sf"/>
</dbReference>
<feature type="domain" description="Bacterial alpha-L-rhamnosidase N-terminal" evidence="5">
    <location>
        <begin position="129"/>
        <end position="266"/>
    </location>
</feature>
<dbReference type="EMBL" id="OBDY01000028">
    <property type="protein sequence ID" value="SNY65475.1"/>
    <property type="molecule type" value="Genomic_DNA"/>
</dbReference>
<dbReference type="InterPro" id="IPR012341">
    <property type="entry name" value="6hp_glycosidase-like_sf"/>
</dbReference>
<dbReference type="SUPFAM" id="SSF48208">
    <property type="entry name" value="Six-hairpin glycosidases"/>
    <property type="match status" value="1"/>
</dbReference>
<keyword evidence="9" id="KW-1185">Reference proteome</keyword>
<dbReference type="GO" id="GO:0005975">
    <property type="term" value="P:carbohydrate metabolic process"/>
    <property type="evidence" value="ECO:0007669"/>
    <property type="project" value="InterPro"/>
</dbReference>
<evidence type="ECO:0000256" key="2">
    <source>
        <dbReference type="ARBA" id="ARBA00012652"/>
    </source>
</evidence>
<dbReference type="EC" id="3.2.1.40" evidence="2"/>
<dbReference type="AlphaFoldDB" id="A0A285JYT6"/>
<dbReference type="Pfam" id="PF17390">
    <property type="entry name" value="Bac_rhamnosid_C"/>
    <property type="match status" value="1"/>
</dbReference>
<dbReference type="Proteomes" id="UP000219612">
    <property type="component" value="Unassembled WGS sequence"/>
</dbReference>
<organism evidence="8 9">
    <name type="scientific">Paractinoplanes atraurantiacus</name>
    <dbReference type="NCBI Taxonomy" id="1036182"/>
    <lineage>
        <taxon>Bacteria</taxon>
        <taxon>Bacillati</taxon>
        <taxon>Actinomycetota</taxon>
        <taxon>Actinomycetes</taxon>
        <taxon>Micromonosporales</taxon>
        <taxon>Micromonosporaceae</taxon>
        <taxon>Paractinoplanes</taxon>
    </lineage>
</organism>
<protein>
    <recommendedName>
        <fullName evidence="2">alpha-L-rhamnosidase</fullName>
        <ecNumber evidence="2">3.2.1.40</ecNumber>
    </recommendedName>
</protein>
<reference evidence="8 9" key="1">
    <citation type="submission" date="2017-09" db="EMBL/GenBank/DDBJ databases">
        <authorList>
            <person name="Ehlers B."/>
            <person name="Leendertz F.H."/>
        </authorList>
    </citation>
    <scope>NUCLEOTIDE SEQUENCE [LARGE SCALE GENOMIC DNA]</scope>
    <source>
        <strain evidence="8 9">CGMCC 4.6857</strain>
    </source>
</reference>
<dbReference type="InterPro" id="IPR013737">
    <property type="entry name" value="Bac_rhamnosid_N"/>
</dbReference>
<evidence type="ECO:0000256" key="3">
    <source>
        <dbReference type="ARBA" id="ARBA00022801"/>
    </source>
</evidence>
<evidence type="ECO:0000259" key="7">
    <source>
        <dbReference type="Pfam" id="PF17390"/>
    </source>
</evidence>
<name>A0A285JYT6_9ACTN</name>
<dbReference type="InterPro" id="IPR035396">
    <property type="entry name" value="Bac_rhamnosid6H"/>
</dbReference>
<dbReference type="InterPro" id="IPR008902">
    <property type="entry name" value="Rhamnosid_concanavalin"/>
</dbReference>
<dbReference type="Pfam" id="PF05592">
    <property type="entry name" value="Bac_rhamnosid"/>
    <property type="match status" value="1"/>
</dbReference>
<keyword evidence="3" id="KW-0378">Hydrolase</keyword>
<dbReference type="Gene3D" id="2.60.40.10">
    <property type="entry name" value="Immunoglobulins"/>
    <property type="match status" value="1"/>
</dbReference>
<accession>A0A285JYT6</accession>
<dbReference type="InterPro" id="IPR013783">
    <property type="entry name" value="Ig-like_fold"/>
</dbReference>
<feature type="domain" description="Alpha-L-rhamnosidase six-hairpin glycosidase" evidence="6">
    <location>
        <begin position="397"/>
        <end position="739"/>
    </location>
</feature>
<dbReference type="PANTHER" id="PTHR33307:SF6">
    <property type="entry name" value="ALPHA-RHAMNOSIDASE (EUROFUNG)-RELATED"/>
    <property type="match status" value="1"/>
</dbReference>
<proteinExistence type="predicted"/>
<dbReference type="InterPro" id="IPR035398">
    <property type="entry name" value="Bac_rhamnosid_C"/>
</dbReference>
<dbReference type="Pfam" id="PF25788">
    <property type="entry name" value="Ig_Rha78A_N"/>
    <property type="match status" value="1"/>
</dbReference>
<dbReference type="PANTHER" id="PTHR33307">
    <property type="entry name" value="ALPHA-RHAMNOSIDASE (EUROFUNG)"/>
    <property type="match status" value="1"/>
</dbReference>
<dbReference type="Gene3D" id="2.60.120.260">
    <property type="entry name" value="Galactose-binding domain-like"/>
    <property type="match status" value="2"/>
</dbReference>
<gene>
    <name evidence="8" type="ORF">SAMN05421748_12858</name>
</gene>
<dbReference type="OrthoDB" id="9761045at2"/>
<evidence type="ECO:0000313" key="9">
    <source>
        <dbReference type="Proteomes" id="UP000219612"/>
    </source>
</evidence>
<comment type="catalytic activity">
    <reaction evidence="1">
        <text>Hydrolysis of terminal non-reducing alpha-L-rhamnose residues in alpha-L-rhamnosides.</text>
        <dbReference type="EC" id="3.2.1.40"/>
    </reaction>
</comment>
<feature type="domain" description="Alpha-L-rhamnosidase concanavalin-like" evidence="4">
    <location>
        <begin position="298"/>
        <end position="383"/>
    </location>
</feature>
<feature type="domain" description="Alpha-L-rhamnosidase C-terminal" evidence="7">
    <location>
        <begin position="742"/>
        <end position="808"/>
    </location>
</feature>
<evidence type="ECO:0000259" key="6">
    <source>
        <dbReference type="Pfam" id="PF17389"/>
    </source>
</evidence>
<dbReference type="PIRSF" id="PIRSF010631">
    <property type="entry name" value="A-rhamnsds"/>
    <property type="match status" value="1"/>
</dbReference>
<dbReference type="GO" id="GO:0030596">
    <property type="term" value="F:alpha-L-rhamnosidase activity"/>
    <property type="evidence" value="ECO:0007669"/>
    <property type="project" value="UniProtKB-EC"/>
</dbReference>
<evidence type="ECO:0000259" key="4">
    <source>
        <dbReference type="Pfam" id="PF05592"/>
    </source>
</evidence>
<dbReference type="RefSeq" id="WP_097327324.1">
    <property type="nucleotide sequence ID" value="NZ_OBDY01000028.1"/>
</dbReference>
<evidence type="ECO:0000259" key="5">
    <source>
        <dbReference type="Pfam" id="PF08531"/>
    </source>
</evidence>
<dbReference type="InterPro" id="IPR016007">
    <property type="entry name" value="Alpha_rhamnosid"/>
</dbReference>
<evidence type="ECO:0000313" key="8">
    <source>
        <dbReference type="EMBL" id="SNY65475.1"/>
    </source>
</evidence>
<sequence length="815" mass="90220">MRVRVEHLDQPFGLGERRPRLSWQPPADQIAYELRLDDGTTTGRVESRDNVLVPWPGRDLTSRERRDVRVRVWTDHGVTPWSDPTELEAGLLTSADWHAQWISPDETGAGGDWRPAYQLRGRWEVEGPVVRARLYATAYGIYELTLNGLRVGDLELTPGFTEYGRRTQVQAYDVTGLLRRGRNDIEALLADGWYRGQVGMPRSRDQFGDRTALLAQLHADHPGGRTTILGTGPGWLSAPSPILMADLIEGQTEDRRHPRPQWTPVAGAGHRFDHLVASPAPPVRAIREIRPTRLPNGVFDLGENINGRVRVTVPPGADLTLTHAEALAPDGTVTTDHLRPADVPFIDRELTAGQVDTVRTAAAGVFEPRFTTHGFRYVQVTGEVGDLTGVVVHTDLRRTGTFVCDDERLNRLHAAAERSFLGNACDIPTDCPTRERAGWTGDWQIFCPTATFLYDVAGFTTKWLRDLSAGQWDNGVIGNMAPMPPAERSGFLAHLNGSAGWGDAIVLVPWEIYQEYGDQELLAEMWPAMTRWLAFADRTDPAIRFHWGEWLVPGEDIKDFAAFAATDKSDVALAYHAHTCAIAARIAALLGHPGEQAHYLELSHAARDAWRTAFITSEGKVHPDTQANLVRALTFNLLPEPLRQPTADRLATLIRENGTHLATGFLATPSLLPALATHGHVDLAYDLLFQNTAPSWLTMIDRGATTMWERWDGIDADGIPHDSLNHYSKGAVISFLHRYTAGLQRLTPTWRHFRVHPHPTPAVTRAEATHDSPHGQITVTWTEESLEVTVPPGCTAEVILPSGKTYDVGPGTHAL</sequence>
<dbReference type="Pfam" id="PF08531">
    <property type="entry name" value="Bac_rhamnosid_N"/>
    <property type="match status" value="1"/>
</dbReference>
<dbReference type="Gene3D" id="2.60.420.10">
    <property type="entry name" value="Maltose phosphorylase, domain 3"/>
    <property type="match status" value="1"/>
</dbReference>